<evidence type="ECO:0000313" key="2">
    <source>
        <dbReference type="EMBL" id="KAK5082834.1"/>
    </source>
</evidence>
<feature type="region of interest" description="Disordered" evidence="1">
    <location>
        <begin position="108"/>
        <end position="133"/>
    </location>
</feature>
<organism evidence="2 3">
    <name type="scientific">Lithohypha guttulata</name>
    <dbReference type="NCBI Taxonomy" id="1690604"/>
    <lineage>
        <taxon>Eukaryota</taxon>
        <taxon>Fungi</taxon>
        <taxon>Dikarya</taxon>
        <taxon>Ascomycota</taxon>
        <taxon>Pezizomycotina</taxon>
        <taxon>Eurotiomycetes</taxon>
        <taxon>Chaetothyriomycetidae</taxon>
        <taxon>Chaetothyriales</taxon>
        <taxon>Trichomeriaceae</taxon>
        <taxon>Lithohypha</taxon>
    </lineage>
</organism>
<comment type="caution">
    <text evidence="2">The sequence shown here is derived from an EMBL/GenBank/DDBJ whole genome shotgun (WGS) entry which is preliminary data.</text>
</comment>
<name>A0AAN7Y514_9EURO</name>
<evidence type="ECO:0000313" key="3">
    <source>
        <dbReference type="Proteomes" id="UP001309876"/>
    </source>
</evidence>
<feature type="compositionally biased region" description="Polar residues" evidence="1">
    <location>
        <begin position="339"/>
        <end position="349"/>
    </location>
</feature>
<feature type="region of interest" description="Disordered" evidence="1">
    <location>
        <begin position="235"/>
        <end position="322"/>
    </location>
</feature>
<feature type="compositionally biased region" description="Low complexity" evidence="1">
    <location>
        <begin position="412"/>
        <end position="429"/>
    </location>
</feature>
<dbReference type="AlphaFoldDB" id="A0AAN7Y514"/>
<feature type="compositionally biased region" description="Polar residues" evidence="1">
    <location>
        <begin position="366"/>
        <end position="389"/>
    </location>
</feature>
<feature type="region of interest" description="Disordered" evidence="1">
    <location>
        <begin position="339"/>
        <end position="443"/>
    </location>
</feature>
<feature type="compositionally biased region" description="Basic and acidic residues" evidence="1">
    <location>
        <begin position="116"/>
        <end position="129"/>
    </location>
</feature>
<gene>
    <name evidence="2" type="ORF">LTR05_006715</name>
</gene>
<proteinExistence type="predicted"/>
<accession>A0AAN7Y514</accession>
<protein>
    <submittedName>
        <fullName evidence="2">Uncharacterized protein</fullName>
    </submittedName>
</protein>
<feature type="compositionally biased region" description="Low complexity" evidence="1">
    <location>
        <begin position="390"/>
        <end position="403"/>
    </location>
</feature>
<dbReference type="Proteomes" id="UP001309876">
    <property type="component" value="Unassembled WGS sequence"/>
</dbReference>
<feature type="compositionally biased region" description="Low complexity" evidence="1">
    <location>
        <begin position="244"/>
        <end position="254"/>
    </location>
</feature>
<sequence length="489" mass="53283">MDLVPQIPHIELLNGIEGVKDPERKIKYMCLALQRMVKSENCSCLYCTGISSNPLLVFEEAYRQLVKRALIPSCVVHEPDGTINVPSAKTDVQVHTAANIPPTPCCQAPSVAASPERPRKYMTEPDPLSRSHFPRAKLDLSSEGQLAILADERMIRSRPVTVSEAEVKRLTIIKEEKDLLEIGRTSGRGGKGSRGPYKKKKNQLGVPASRTLAGALKREQACDDHDSKRYCNNDIRGQIERLNPPSFTSGTDTPSDPPPRPNAVPAISRQPSTFPRQPSYTIPSAPTTPPRQPVSQYTFHSPPRQNGIGHLIPPNSPQNLYSPSQVQAILNNLGRTQTLTLPNLNQSPPRHNGFAYPPTPPRATAQPVQRVSPQTFAQQLRQIANNGGTPSSMSSRPSPTSHPAQWQAQPRGTSTSPMSTSSGMTGHSPATPSPRRFTNGTTTGVLPNNMNNMQQHGPVLTPRGQLPVPPLSIVWEKLDEKLGGPICAL</sequence>
<keyword evidence="3" id="KW-1185">Reference proteome</keyword>
<evidence type="ECO:0000256" key="1">
    <source>
        <dbReference type="SAM" id="MobiDB-lite"/>
    </source>
</evidence>
<feature type="region of interest" description="Disordered" evidence="1">
    <location>
        <begin position="183"/>
        <end position="208"/>
    </location>
</feature>
<feature type="compositionally biased region" description="Polar residues" evidence="1">
    <location>
        <begin position="269"/>
        <end position="285"/>
    </location>
</feature>
<reference evidence="2 3" key="1">
    <citation type="submission" date="2023-08" db="EMBL/GenBank/DDBJ databases">
        <title>Black Yeasts Isolated from many extreme environments.</title>
        <authorList>
            <person name="Coleine C."/>
            <person name="Stajich J.E."/>
            <person name="Selbmann L."/>
        </authorList>
    </citation>
    <scope>NUCLEOTIDE SEQUENCE [LARGE SCALE GENOMIC DNA]</scope>
    <source>
        <strain evidence="2 3">CCFEE 5910</strain>
    </source>
</reference>
<dbReference type="EMBL" id="JAVRRJ010000007">
    <property type="protein sequence ID" value="KAK5082834.1"/>
    <property type="molecule type" value="Genomic_DNA"/>
</dbReference>